<name>X1CGD2_9ZZZZ</name>
<reference evidence="1" key="1">
    <citation type="journal article" date="2014" name="Front. Microbiol.">
        <title>High frequency of phylogenetically diverse reductive dehalogenase-homologous genes in deep subseafloor sedimentary metagenomes.</title>
        <authorList>
            <person name="Kawai M."/>
            <person name="Futagami T."/>
            <person name="Toyoda A."/>
            <person name="Takaki Y."/>
            <person name="Nishi S."/>
            <person name="Hori S."/>
            <person name="Arai W."/>
            <person name="Tsubouchi T."/>
            <person name="Morono Y."/>
            <person name="Uchiyama I."/>
            <person name="Ito T."/>
            <person name="Fujiyama A."/>
            <person name="Inagaki F."/>
            <person name="Takami H."/>
        </authorList>
    </citation>
    <scope>NUCLEOTIDE SEQUENCE</scope>
    <source>
        <strain evidence="1">Expedition CK06-06</strain>
    </source>
</reference>
<dbReference type="Pfam" id="PF17963">
    <property type="entry name" value="Big_9"/>
    <property type="match status" value="2"/>
</dbReference>
<dbReference type="GO" id="GO:0005509">
    <property type="term" value="F:calcium ion binding"/>
    <property type="evidence" value="ECO:0007669"/>
    <property type="project" value="InterPro"/>
</dbReference>
<evidence type="ECO:0000313" key="1">
    <source>
        <dbReference type="EMBL" id="GAH07361.1"/>
    </source>
</evidence>
<dbReference type="GO" id="GO:0016020">
    <property type="term" value="C:membrane"/>
    <property type="evidence" value="ECO:0007669"/>
    <property type="project" value="InterPro"/>
</dbReference>
<dbReference type="EMBL" id="BART01033431">
    <property type="protein sequence ID" value="GAH07361.1"/>
    <property type="molecule type" value="Genomic_DNA"/>
</dbReference>
<dbReference type="InterPro" id="IPR015919">
    <property type="entry name" value="Cadherin-like_sf"/>
</dbReference>
<accession>X1CGD2</accession>
<sequence length="230" mass="25077">FTLTVINVNDPPVIVSDLPPLIEVLEDEVYTLELIGKDDEDDDLIWSDDSDMFDIDPVTAVITFVPVQDDVGIYDITITIDDGNGGTDVLTFRLEVIEVNDPPEIVSDLLPLIEVLEDEAFSLDLTGVDEEDDALTWSDDSDLFDISPSGGAINFIPSQSEVGEWWVNITIEDSGGLTDEVLIRFVVQNVNDIPVITSISPENGTSYKEGRSETITGGSLTLITVNVKLG</sequence>
<organism evidence="1">
    <name type="scientific">marine sediment metagenome</name>
    <dbReference type="NCBI Taxonomy" id="412755"/>
    <lineage>
        <taxon>unclassified sequences</taxon>
        <taxon>metagenomes</taxon>
        <taxon>ecological metagenomes</taxon>
    </lineage>
</organism>
<comment type="caution">
    <text evidence="1">The sequence shown here is derived from an EMBL/GenBank/DDBJ whole genome shotgun (WGS) entry which is preliminary data.</text>
</comment>
<evidence type="ECO:0008006" key="2">
    <source>
        <dbReference type="Google" id="ProtNLM"/>
    </source>
</evidence>
<dbReference type="AlphaFoldDB" id="X1CGD2"/>
<dbReference type="Gene3D" id="2.60.40.10">
    <property type="entry name" value="Immunoglobulins"/>
    <property type="match status" value="2"/>
</dbReference>
<dbReference type="InterPro" id="IPR013783">
    <property type="entry name" value="Ig-like_fold"/>
</dbReference>
<proteinExistence type="predicted"/>
<protein>
    <recommendedName>
        <fullName evidence="2">Cadherin domain-containing protein</fullName>
    </recommendedName>
</protein>
<dbReference type="SUPFAM" id="SSF49313">
    <property type="entry name" value="Cadherin-like"/>
    <property type="match status" value="1"/>
</dbReference>
<feature type="non-terminal residue" evidence="1">
    <location>
        <position position="1"/>
    </location>
</feature>
<feature type="non-terminal residue" evidence="1">
    <location>
        <position position="230"/>
    </location>
</feature>
<gene>
    <name evidence="1" type="ORF">S01H4_57456</name>
</gene>